<dbReference type="SUPFAM" id="SSF51735">
    <property type="entry name" value="NAD(P)-binding Rossmann-fold domains"/>
    <property type="match status" value="1"/>
</dbReference>
<dbReference type="PANTHER" id="PTHR12126:SF11">
    <property type="entry name" value="NADH DEHYDROGENASE [UBIQUINONE] 1 ALPHA SUBCOMPLEX SUBUNIT 9, MITOCHONDRIAL"/>
    <property type="match status" value="1"/>
</dbReference>
<dbReference type="RefSeq" id="WP_106562962.1">
    <property type="nucleotide sequence ID" value="NZ_PYAU01000001.1"/>
</dbReference>
<dbReference type="PANTHER" id="PTHR12126">
    <property type="entry name" value="NADH-UBIQUINONE OXIDOREDUCTASE 39 KDA SUBUNIT-RELATED"/>
    <property type="match status" value="1"/>
</dbReference>
<feature type="region of interest" description="Disordered" evidence="1">
    <location>
        <begin position="230"/>
        <end position="250"/>
    </location>
</feature>
<dbReference type="Gene3D" id="3.40.50.720">
    <property type="entry name" value="NAD(P)-binding Rossmann-like Domain"/>
    <property type="match status" value="1"/>
</dbReference>
<keyword evidence="6" id="KW-1185">Reference proteome</keyword>
<dbReference type="Proteomes" id="UP000268291">
    <property type="component" value="Unassembled WGS sequence"/>
</dbReference>
<name>A0A2P8GV86_9MICO</name>
<evidence type="ECO:0000313" key="3">
    <source>
        <dbReference type="EMBL" id="PSL37882.1"/>
    </source>
</evidence>
<evidence type="ECO:0000259" key="2">
    <source>
        <dbReference type="Pfam" id="PF13460"/>
    </source>
</evidence>
<reference evidence="4 6" key="2">
    <citation type="submission" date="2018-12" db="EMBL/GenBank/DDBJ databases">
        <authorList>
            <person name="hu s."/>
            <person name="Xu Y."/>
            <person name="Xu B."/>
            <person name="Li F."/>
        </authorList>
    </citation>
    <scope>NUCLEOTIDE SEQUENCE [LARGE SCALE GENOMIC DNA]</scope>
    <source>
        <strain evidence="4 6">KSW2-17</strain>
    </source>
</reference>
<evidence type="ECO:0000313" key="5">
    <source>
        <dbReference type="Proteomes" id="UP000241203"/>
    </source>
</evidence>
<evidence type="ECO:0000256" key="1">
    <source>
        <dbReference type="SAM" id="MobiDB-lite"/>
    </source>
</evidence>
<dbReference type="Proteomes" id="UP000241203">
    <property type="component" value="Unassembled WGS sequence"/>
</dbReference>
<evidence type="ECO:0000313" key="4">
    <source>
        <dbReference type="EMBL" id="RUQ87548.1"/>
    </source>
</evidence>
<comment type="caution">
    <text evidence="3">The sequence shown here is derived from an EMBL/GenBank/DDBJ whole genome shotgun (WGS) entry which is preliminary data.</text>
</comment>
<sequence length="250" mass="26303">MRFLIIGGSGQVGSRLTSRLRELGHEVAVGSRDTGVDAVTGEGLGDAMIGADVVVDVLNTGEMDAAAATAFFRGTTERLLAAEHSTGVRHHVLLSIVGADRARANGYYVGKVAQEEAVRDGDIPFTIVRATQFHHFVPTIADWLTFDGTVRAGELLLQLVDVDDVVDLLAEVALGAPMGDTVDLAGPERFRLDDLLRATLAAASDERIVRSVEGSVLGADAADSLVPLGSHRTGTRRYPVPVPSGGEHTA</sequence>
<proteinExistence type="predicted"/>
<dbReference type="GO" id="GO:0044877">
    <property type="term" value="F:protein-containing complex binding"/>
    <property type="evidence" value="ECO:0007669"/>
    <property type="project" value="TreeGrafter"/>
</dbReference>
<accession>A0A2P8GV86</accession>
<organism evidence="3 5">
    <name type="scientific">Labedella gwakjiensis</name>
    <dbReference type="NCBI Taxonomy" id="390269"/>
    <lineage>
        <taxon>Bacteria</taxon>
        <taxon>Bacillati</taxon>
        <taxon>Actinomycetota</taxon>
        <taxon>Actinomycetes</taxon>
        <taxon>Micrococcales</taxon>
        <taxon>Microbacteriaceae</taxon>
        <taxon>Labedella</taxon>
    </lineage>
</organism>
<dbReference type="AlphaFoldDB" id="A0A2P8GV86"/>
<dbReference type="OrthoDB" id="9771302at2"/>
<evidence type="ECO:0000313" key="6">
    <source>
        <dbReference type="Proteomes" id="UP000268291"/>
    </source>
</evidence>
<dbReference type="Pfam" id="PF13460">
    <property type="entry name" value="NAD_binding_10"/>
    <property type="match status" value="1"/>
</dbReference>
<dbReference type="InterPro" id="IPR036291">
    <property type="entry name" value="NAD(P)-bd_dom_sf"/>
</dbReference>
<feature type="domain" description="NAD(P)-binding" evidence="2">
    <location>
        <begin position="7"/>
        <end position="134"/>
    </location>
</feature>
<protein>
    <submittedName>
        <fullName evidence="4">NmrA family protein</fullName>
    </submittedName>
    <submittedName>
        <fullName evidence="3">Uncharacterized protein YbjT (DUF2867 family)</fullName>
    </submittedName>
</protein>
<dbReference type="InterPro" id="IPR051207">
    <property type="entry name" value="ComplexI_NDUFA9_subunit"/>
</dbReference>
<dbReference type="InterPro" id="IPR016040">
    <property type="entry name" value="NAD(P)-bd_dom"/>
</dbReference>
<reference evidence="3 5" key="1">
    <citation type="submission" date="2018-03" db="EMBL/GenBank/DDBJ databases">
        <title>Genomic Encyclopedia of Archaeal and Bacterial Type Strains, Phase II (KMG-II): from individual species to whole genera.</title>
        <authorList>
            <person name="Goeker M."/>
        </authorList>
    </citation>
    <scope>NUCLEOTIDE SEQUENCE [LARGE SCALE GENOMIC DNA]</scope>
    <source>
        <strain evidence="3 5">DSM 21548</strain>
    </source>
</reference>
<gene>
    <name evidence="3" type="ORF">CLV49_1489</name>
    <name evidence="4" type="ORF">ELQ93_11755</name>
</gene>
<dbReference type="EMBL" id="PYAU01000001">
    <property type="protein sequence ID" value="PSL37882.1"/>
    <property type="molecule type" value="Genomic_DNA"/>
</dbReference>
<dbReference type="EMBL" id="RZGY01000001">
    <property type="protein sequence ID" value="RUQ87548.1"/>
    <property type="molecule type" value="Genomic_DNA"/>
</dbReference>